<keyword evidence="2" id="KW-1185">Reference proteome</keyword>
<accession>A0ACB8Y8G2</accession>
<reference evidence="1 2" key="2">
    <citation type="journal article" date="2022" name="Mol. Ecol. Resour.">
        <title>The genomes of chicory, endive, great burdock and yacon provide insights into Asteraceae paleo-polyploidization history and plant inulin production.</title>
        <authorList>
            <person name="Fan W."/>
            <person name="Wang S."/>
            <person name="Wang H."/>
            <person name="Wang A."/>
            <person name="Jiang F."/>
            <person name="Liu H."/>
            <person name="Zhao H."/>
            <person name="Xu D."/>
            <person name="Zhang Y."/>
        </authorList>
    </citation>
    <scope>NUCLEOTIDE SEQUENCE [LARGE SCALE GENOMIC DNA]</scope>
    <source>
        <strain evidence="2">cv. Niubang</strain>
    </source>
</reference>
<organism evidence="1 2">
    <name type="scientific">Arctium lappa</name>
    <name type="common">Greater burdock</name>
    <name type="synonym">Lappa major</name>
    <dbReference type="NCBI Taxonomy" id="4217"/>
    <lineage>
        <taxon>Eukaryota</taxon>
        <taxon>Viridiplantae</taxon>
        <taxon>Streptophyta</taxon>
        <taxon>Embryophyta</taxon>
        <taxon>Tracheophyta</taxon>
        <taxon>Spermatophyta</taxon>
        <taxon>Magnoliopsida</taxon>
        <taxon>eudicotyledons</taxon>
        <taxon>Gunneridae</taxon>
        <taxon>Pentapetalae</taxon>
        <taxon>asterids</taxon>
        <taxon>campanulids</taxon>
        <taxon>Asterales</taxon>
        <taxon>Asteraceae</taxon>
        <taxon>Carduoideae</taxon>
        <taxon>Cardueae</taxon>
        <taxon>Arctiinae</taxon>
        <taxon>Arctium</taxon>
    </lineage>
</organism>
<gene>
    <name evidence="1" type="ORF">L6452_36390</name>
</gene>
<sequence length="78" mass="8718">MSRPMVKETLISPQNSSNGLPLPCSSQPPLSNLLSHTFHPNHKPIKPPIQLYIIITIKPQSLSLSLSTKQQPWQLLLL</sequence>
<evidence type="ECO:0000313" key="1">
    <source>
        <dbReference type="EMBL" id="KAI3681590.1"/>
    </source>
</evidence>
<reference evidence="2" key="1">
    <citation type="journal article" date="2022" name="Mol. Ecol. Resour.">
        <title>The genomes of chicory, endive, great burdock and yacon provide insights into Asteraceae palaeo-polyploidization history and plant inulin production.</title>
        <authorList>
            <person name="Fan W."/>
            <person name="Wang S."/>
            <person name="Wang H."/>
            <person name="Wang A."/>
            <person name="Jiang F."/>
            <person name="Liu H."/>
            <person name="Zhao H."/>
            <person name="Xu D."/>
            <person name="Zhang Y."/>
        </authorList>
    </citation>
    <scope>NUCLEOTIDE SEQUENCE [LARGE SCALE GENOMIC DNA]</scope>
    <source>
        <strain evidence="2">cv. Niubang</strain>
    </source>
</reference>
<dbReference type="Proteomes" id="UP001055879">
    <property type="component" value="Linkage Group LG13"/>
</dbReference>
<protein>
    <submittedName>
        <fullName evidence="1">Uncharacterized protein</fullName>
    </submittedName>
</protein>
<dbReference type="EMBL" id="CM042059">
    <property type="protein sequence ID" value="KAI3681590.1"/>
    <property type="molecule type" value="Genomic_DNA"/>
</dbReference>
<evidence type="ECO:0000313" key="2">
    <source>
        <dbReference type="Proteomes" id="UP001055879"/>
    </source>
</evidence>
<comment type="caution">
    <text evidence="1">The sequence shown here is derived from an EMBL/GenBank/DDBJ whole genome shotgun (WGS) entry which is preliminary data.</text>
</comment>
<name>A0ACB8Y8G2_ARCLA</name>
<proteinExistence type="predicted"/>